<dbReference type="GeneID" id="30963763"/>
<accession>A0A1D2VSP0</accession>
<dbReference type="RefSeq" id="XP_020050882.1">
    <property type="nucleotide sequence ID" value="XM_020190127.1"/>
</dbReference>
<name>A0A1D2VSP0_9ASCO</name>
<dbReference type="STRING" id="1344418.A0A1D2VSP0"/>
<dbReference type="SUPFAM" id="SSF48452">
    <property type="entry name" value="TPR-like"/>
    <property type="match status" value="1"/>
</dbReference>
<evidence type="ECO:0008006" key="3">
    <source>
        <dbReference type="Google" id="ProtNLM"/>
    </source>
</evidence>
<sequence length="209" mass="23923">MDFELPIAYNSVTKKVELDKPGHRDLENVIWDDAHLTLLETDIKQLNELTQNLISLNQDVPESPMPSPQLSIMVKKFHANGLKAIKEKKFQDAVKMFSLGLNLAVKRNKWETFKVTINEVTNLLNGRCDSYILLNDWPRAQQDADLLLNLQVNTFENFSRRSLCFLKMGLLDECKADLERGLAFFPNNLMLKNQLKIAEAALIEFNGDS</sequence>
<dbReference type="AlphaFoldDB" id="A0A1D2VSP0"/>
<dbReference type="OrthoDB" id="433738at2759"/>
<dbReference type="EMBL" id="KV454475">
    <property type="protein sequence ID" value="ODV64575.1"/>
    <property type="molecule type" value="Genomic_DNA"/>
</dbReference>
<evidence type="ECO:0000313" key="2">
    <source>
        <dbReference type="Proteomes" id="UP000095038"/>
    </source>
</evidence>
<dbReference type="InterPro" id="IPR011990">
    <property type="entry name" value="TPR-like_helical_dom_sf"/>
</dbReference>
<gene>
    <name evidence="1" type="ORF">ASCRUDRAFT_29573</name>
</gene>
<protein>
    <recommendedName>
        <fullName evidence="3">TPR-like protein</fullName>
    </recommendedName>
</protein>
<dbReference type="Proteomes" id="UP000095038">
    <property type="component" value="Unassembled WGS sequence"/>
</dbReference>
<keyword evidence="2" id="KW-1185">Reference proteome</keyword>
<dbReference type="FunCoup" id="A0A1D2VSP0">
    <property type="interactions" value="59"/>
</dbReference>
<dbReference type="Gene3D" id="1.25.40.10">
    <property type="entry name" value="Tetratricopeptide repeat domain"/>
    <property type="match status" value="1"/>
</dbReference>
<evidence type="ECO:0000313" key="1">
    <source>
        <dbReference type="EMBL" id="ODV64575.1"/>
    </source>
</evidence>
<dbReference type="InParanoid" id="A0A1D2VSP0"/>
<organism evidence="1 2">
    <name type="scientific">Ascoidea rubescens DSM 1968</name>
    <dbReference type="NCBI Taxonomy" id="1344418"/>
    <lineage>
        <taxon>Eukaryota</taxon>
        <taxon>Fungi</taxon>
        <taxon>Dikarya</taxon>
        <taxon>Ascomycota</taxon>
        <taxon>Saccharomycotina</taxon>
        <taxon>Saccharomycetes</taxon>
        <taxon>Ascoideaceae</taxon>
        <taxon>Ascoidea</taxon>
    </lineage>
</organism>
<reference evidence="2" key="1">
    <citation type="submission" date="2016-05" db="EMBL/GenBank/DDBJ databases">
        <title>Comparative genomics of biotechnologically important yeasts.</title>
        <authorList>
            <consortium name="DOE Joint Genome Institute"/>
            <person name="Riley R."/>
            <person name="Haridas S."/>
            <person name="Wolfe K.H."/>
            <person name="Lopes M.R."/>
            <person name="Hittinger C.T."/>
            <person name="Goker M."/>
            <person name="Salamov A."/>
            <person name="Wisecaver J."/>
            <person name="Long T.M."/>
            <person name="Aerts A.L."/>
            <person name="Barry K."/>
            <person name="Choi C."/>
            <person name="Clum A."/>
            <person name="Coughlan A.Y."/>
            <person name="Deshpande S."/>
            <person name="Douglass A.P."/>
            <person name="Hanson S.J."/>
            <person name="Klenk H.-P."/>
            <person name="Labutti K."/>
            <person name="Lapidus A."/>
            <person name="Lindquist E."/>
            <person name="Lipzen A."/>
            <person name="Meier-Kolthoff J.P."/>
            <person name="Ohm R.A."/>
            <person name="Otillar R.P."/>
            <person name="Pangilinan J."/>
            <person name="Peng Y."/>
            <person name="Rokas A."/>
            <person name="Rosa C.A."/>
            <person name="Scheuner C."/>
            <person name="Sibirny A.A."/>
            <person name="Slot J.C."/>
            <person name="Stielow J.B."/>
            <person name="Sun H."/>
            <person name="Kurtzman C.P."/>
            <person name="Blackwell M."/>
            <person name="Grigoriev I.V."/>
            <person name="Jeffries T.W."/>
        </authorList>
    </citation>
    <scope>NUCLEOTIDE SEQUENCE [LARGE SCALE GENOMIC DNA]</scope>
    <source>
        <strain evidence="2">DSM 1968</strain>
    </source>
</reference>
<proteinExistence type="predicted"/>